<name>A0ACC2NPX0_9HYME</name>
<reference evidence="1" key="1">
    <citation type="submission" date="2023-04" db="EMBL/GenBank/DDBJ databases">
        <title>A chromosome-level genome assembly of the parasitoid wasp Eretmocerus hayati.</title>
        <authorList>
            <person name="Zhong Y."/>
            <person name="Liu S."/>
            <person name="Liu Y."/>
        </authorList>
    </citation>
    <scope>NUCLEOTIDE SEQUENCE</scope>
    <source>
        <strain evidence="1">ZJU_SS_LIU_2023</strain>
    </source>
</reference>
<evidence type="ECO:0000313" key="2">
    <source>
        <dbReference type="Proteomes" id="UP001239111"/>
    </source>
</evidence>
<accession>A0ACC2NPX0</accession>
<proteinExistence type="predicted"/>
<organism evidence="1 2">
    <name type="scientific">Eretmocerus hayati</name>
    <dbReference type="NCBI Taxonomy" id="131215"/>
    <lineage>
        <taxon>Eukaryota</taxon>
        <taxon>Metazoa</taxon>
        <taxon>Ecdysozoa</taxon>
        <taxon>Arthropoda</taxon>
        <taxon>Hexapoda</taxon>
        <taxon>Insecta</taxon>
        <taxon>Pterygota</taxon>
        <taxon>Neoptera</taxon>
        <taxon>Endopterygota</taxon>
        <taxon>Hymenoptera</taxon>
        <taxon>Apocrita</taxon>
        <taxon>Proctotrupomorpha</taxon>
        <taxon>Chalcidoidea</taxon>
        <taxon>Aphelinidae</taxon>
        <taxon>Aphelininae</taxon>
        <taxon>Eretmocerus</taxon>
    </lineage>
</organism>
<sequence>MSEKKVSKARAPPFSDMEIAILMSCLDQWKSVIECTETDQWSMRTKKEAWEQVTDEYEEECLKRKIYTPRTTEQLKNCWKNTKAKVRKIDSEEKTHAMLTGGGPAHSTSAENESLVAMVRNIKPTIDFTLENKWDSTAAFEETVDLTTDEMETNENNESQDFDDSNNDLQGIAFDNHCDDKSDVQALAQEKMAKQARRENLINEMNERKAASAKLKGFCKPANASFKNRKSHLRTTESNLPAPSQVDAPAVKGQGSKKKLTTSQTLGHRMRMWEASLARAEEDDARVAKPSTSAASPPAILENRIKKCQEHVHPDDPRLFPKRMRMTVAGAEAEQSERLKRAEDARAQQAELHQARMGILVQEKLYWAVKLEIAQLEKEHQISIRASNISPTLDRSN</sequence>
<protein>
    <submittedName>
        <fullName evidence="1">Uncharacterized protein</fullName>
    </submittedName>
</protein>
<evidence type="ECO:0000313" key="1">
    <source>
        <dbReference type="EMBL" id="KAJ8673162.1"/>
    </source>
</evidence>
<dbReference type="Proteomes" id="UP001239111">
    <property type="component" value="Chromosome 3"/>
</dbReference>
<comment type="caution">
    <text evidence="1">The sequence shown here is derived from an EMBL/GenBank/DDBJ whole genome shotgun (WGS) entry which is preliminary data.</text>
</comment>
<keyword evidence="2" id="KW-1185">Reference proteome</keyword>
<gene>
    <name evidence="1" type="ORF">QAD02_004424</name>
</gene>
<dbReference type="EMBL" id="CM056743">
    <property type="protein sequence ID" value="KAJ8673162.1"/>
    <property type="molecule type" value="Genomic_DNA"/>
</dbReference>